<proteinExistence type="predicted"/>
<sequence length="139" mass="16718">MSNKLQCEYMILIIFKYPSSEKKKKELEAIRSNRSVSSERKAAYPLAEEALNQWVVRLRQDSFIVLLSTIKCKMKELLKTSFQQVYSNVLETFEASNSWCQRFISRYNLVFWHYTKLEQKLLRDLAKQLEHFYEFIKKS</sequence>
<reference evidence="1" key="1">
    <citation type="submission" date="2021-06" db="EMBL/GenBank/DDBJ databases">
        <authorList>
            <person name="Kallberg Y."/>
            <person name="Tangrot J."/>
            <person name="Rosling A."/>
        </authorList>
    </citation>
    <scope>NUCLEOTIDE SEQUENCE</scope>
    <source>
        <strain evidence="1">MA461A</strain>
    </source>
</reference>
<dbReference type="Proteomes" id="UP000789920">
    <property type="component" value="Unassembled WGS sequence"/>
</dbReference>
<evidence type="ECO:0000313" key="1">
    <source>
        <dbReference type="EMBL" id="CAG8468497.1"/>
    </source>
</evidence>
<accession>A0ACA9KF99</accession>
<gene>
    <name evidence="1" type="ORF">RPERSI_LOCUS468</name>
</gene>
<comment type="caution">
    <text evidence="1">The sequence shown here is derived from an EMBL/GenBank/DDBJ whole genome shotgun (WGS) entry which is preliminary data.</text>
</comment>
<name>A0ACA9KF99_9GLOM</name>
<organism evidence="1 2">
    <name type="scientific">Racocetra persica</name>
    <dbReference type="NCBI Taxonomy" id="160502"/>
    <lineage>
        <taxon>Eukaryota</taxon>
        <taxon>Fungi</taxon>
        <taxon>Fungi incertae sedis</taxon>
        <taxon>Mucoromycota</taxon>
        <taxon>Glomeromycotina</taxon>
        <taxon>Glomeromycetes</taxon>
        <taxon>Diversisporales</taxon>
        <taxon>Gigasporaceae</taxon>
        <taxon>Racocetra</taxon>
    </lineage>
</organism>
<protein>
    <submittedName>
        <fullName evidence="1">7173_t:CDS:1</fullName>
    </submittedName>
</protein>
<keyword evidence="2" id="KW-1185">Reference proteome</keyword>
<dbReference type="EMBL" id="CAJVQC010000376">
    <property type="protein sequence ID" value="CAG8468497.1"/>
    <property type="molecule type" value="Genomic_DNA"/>
</dbReference>
<evidence type="ECO:0000313" key="2">
    <source>
        <dbReference type="Proteomes" id="UP000789920"/>
    </source>
</evidence>